<dbReference type="Gene3D" id="1.20.58.1120">
    <property type="match status" value="1"/>
</dbReference>
<proteinExistence type="inferred from homology"/>
<dbReference type="Gene3D" id="3.10.490.20">
    <property type="match status" value="1"/>
</dbReference>
<dbReference type="GO" id="GO:0060294">
    <property type="term" value="P:cilium movement involved in cell motility"/>
    <property type="evidence" value="ECO:0007669"/>
    <property type="project" value="UniProtKB-ARBA"/>
</dbReference>
<evidence type="ECO:0000256" key="2">
    <source>
        <dbReference type="ARBA" id="ARBA00004430"/>
    </source>
</evidence>
<dbReference type="OrthoDB" id="5593012at2759"/>
<comment type="similarity">
    <text evidence="3">Belongs to the dynein heavy chain family.</text>
</comment>
<keyword evidence="14" id="KW-0206">Cytoskeleton</keyword>
<dbReference type="FunFam" id="1.10.287.2620:FF:000002">
    <property type="entry name" value="Dynein heavy chain 2, axonemal"/>
    <property type="match status" value="1"/>
</dbReference>
<dbReference type="FunFam" id="3.40.50.300:FF:001328">
    <property type="entry name" value="Dynein heavy chain 6, axonemal"/>
    <property type="match status" value="1"/>
</dbReference>
<gene>
    <name evidence="23" type="ORF">C0Q70_00247</name>
</gene>
<dbReference type="GO" id="GO:0070286">
    <property type="term" value="P:axonemal dynein complex assembly"/>
    <property type="evidence" value="ECO:0007669"/>
    <property type="project" value="UniProtKB-ARBA"/>
</dbReference>
<evidence type="ECO:0000256" key="19">
    <source>
        <dbReference type="ARBA" id="ARBA00082102"/>
    </source>
</evidence>
<evidence type="ECO:0000256" key="13">
    <source>
        <dbReference type="ARBA" id="ARBA00023175"/>
    </source>
</evidence>
<dbReference type="InterPro" id="IPR024743">
    <property type="entry name" value="Dynein_HC_stalk"/>
</dbReference>
<dbReference type="FunFam" id="3.40.50.300:FF:000362">
    <property type="entry name" value="Dynein, axonemal, heavy chain 6"/>
    <property type="match status" value="1"/>
</dbReference>
<feature type="coiled-coil region" evidence="20">
    <location>
        <begin position="2731"/>
        <end position="2793"/>
    </location>
</feature>
<evidence type="ECO:0000256" key="15">
    <source>
        <dbReference type="ARBA" id="ARBA00023273"/>
    </source>
</evidence>
<dbReference type="GO" id="GO:0005509">
    <property type="term" value="F:calcium ion binding"/>
    <property type="evidence" value="ECO:0007669"/>
    <property type="project" value="InterPro"/>
</dbReference>
<dbReference type="FunFam" id="3.40.50.300:FF:002141">
    <property type="entry name" value="Dynein heavy chain"/>
    <property type="match status" value="1"/>
</dbReference>
<evidence type="ECO:0000313" key="24">
    <source>
        <dbReference type="Proteomes" id="UP000245119"/>
    </source>
</evidence>
<comment type="subcellular location">
    <subcellularLocation>
        <location evidence="1">Cell projection</location>
        <location evidence="1">Cilium</location>
        <location evidence="1">Flagellum</location>
    </subcellularLocation>
    <subcellularLocation>
        <location evidence="2">Cytoplasm</location>
        <location evidence="2">Cytoskeleton</location>
        <location evidence="2">Cilium axoneme</location>
    </subcellularLocation>
</comment>
<dbReference type="Pfam" id="PF17852">
    <property type="entry name" value="Dynein_AAA_lid"/>
    <property type="match status" value="1"/>
</dbReference>
<dbReference type="FunFam" id="1.10.472.130:FF:000005">
    <property type="entry name" value="Dynein axonemal heavy chain 7"/>
    <property type="match status" value="1"/>
</dbReference>
<evidence type="ECO:0000256" key="12">
    <source>
        <dbReference type="ARBA" id="ARBA00023069"/>
    </source>
</evidence>
<dbReference type="GO" id="GO:0008569">
    <property type="term" value="F:minus-end-directed microtubule motor activity"/>
    <property type="evidence" value="ECO:0007669"/>
    <property type="project" value="InterPro"/>
</dbReference>
<dbReference type="Pfam" id="PF12781">
    <property type="entry name" value="AAA_9"/>
    <property type="match status" value="1"/>
</dbReference>
<dbReference type="FunFam" id="1.10.8.1220:FF:000001">
    <property type="entry name" value="Dynein axonemal heavy chain 5"/>
    <property type="match status" value="1"/>
</dbReference>
<evidence type="ECO:0000256" key="20">
    <source>
        <dbReference type="SAM" id="Coils"/>
    </source>
</evidence>
<dbReference type="PROSITE" id="PS50222">
    <property type="entry name" value="EF_HAND_2"/>
    <property type="match status" value="1"/>
</dbReference>
<dbReference type="InterPro" id="IPR002048">
    <property type="entry name" value="EF_hand_dom"/>
</dbReference>
<keyword evidence="24" id="KW-1185">Reference proteome</keyword>
<dbReference type="Gene3D" id="3.20.180.20">
    <property type="entry name" value="Dynein heavy chain, N-terminal domain 2"/>
    <property type="match status" value="1"/>
</dbReference>
<dbReference type="InterPro" id="IPR018247">
    <property type="entry name" value="EF_Hand_1_Ca_BS"/>
</dbReference>
<keyword evidence="9" id="KW-0282">Flagellum</keyword>
<dbReference type="Gene3D" id="3.40.50.300">
    <property type="entry name" value="P-loop containing nucleotide triphosphate hydrolases"/>
    <property type="match status" value="5"/>
</dbReference>
<dbReference type="InterPro" id="IPR042222">
    <property type="entry name" value="Dynein_2_N"/>
</dbReference>
<sequence>MSTVVTVVVLIPIQQLTPRAGGGGSKGKGTDDPIRFLPVLPLKRSKPEWHDNPPSFILSTKSEDEQQGAIDLVRELTARDSPQRKKPSRLKPMEGTSQQSGTVDSSKQPKKDRENFRKALVDIILQDDTSLPQPAPIAENGELPSTARVGSPTPAEKDILRYYYYIHNGIDTEHVAPMEDYWLDNVLSLISNDLKNGRTETIENLSDEMREDYLLSVKKAIVDFVLKDPRQPEDEKKEKPLPHREEMAVVPKPWHQSFMTAFEAIAYNLHNTNPCMMQVLSLWHTSFSGLRFIDIEEFHNRTDSMELKSAQQTFIRHIEAAKERLLKKWFPEVQTIFYQGNKRKQVPSNQDQAKLESFFNCAATLMTDNLQQLTLNSIKDYTDLLCQPPLSTRAFEHPGFIQRLILEDTQIKFEPTFEDFEAVLLNTFDCIVKASTVVPRVETKLYSEWHGDKAKMYLKPVILESILVTHMRKVSDIIKKESAGPIEYCKVFDRYSFLINKQVSRLGMFELHCQDLVHQLSRRAENQRNKLMTKMCKDHQEENKQLCDDYEAIAEKALTTPSNTEELMSLKTFIEKVESDTIFLMEKRLMASRERLSFLSDFSSFSPAEIRLNAQVFMWHGRMAAVFEEHKLIISEKKAQFEEGLKLRRERFVEELESYSKQVEEFHNLGEMAEISRYLKKSQMLDAKLQAAAEKIEAFNSEEEAFGWEVTNYPQRMAVIGILKPYLNLYEVTVDFNNKYKAWMEGPMSNVNPDQVDQDVGNLWRLLYKLEKGFEGVAAPKKIAAKVKAKVEEFKEHLPLVQTLFNPGLRDRHWEKISEIVGFPVKPDETSCLSKFVDMNLEPYIVKFEGISEAASKEYGLEKALENMKKEWAPMEFTIIPYRETGTSILSSIDDIQQLLDDHIVKTQTMRGSPFIQPFEAEMKDWETKLMTLQDILDEWLKVQATWLYLEPIFSSPDIMAQMPEEGRRFTTVDKNWRDIIKSSLLDKHVLAVLNIDKILERLRKSNELLELIQKGLNEYLEKKRLYFPRFFFLSNDELLEILSETKDPTRVQPHLKKCFEGIAKLEFTDVLDITHMKSSEGEVVLLRDVISTSKARGQVEKWLLELEGDMIASLHKVIGEAIAAYDSTPRGQWVRQWPGQAVLCVGQQFWTTYVHKAIREGLKAMNAYLDTNNKQIDEIVGLVRGKLSKQNRVTLQALIVLDVHARDVLAQLTKDKVESELDFKWLSQLRYYWEEENMVTRMINSMLKYGYEYLGNSGRLVITPLTDRCYRTLFGALHLHLGGAPEGPAGTGKTETTKDLAKAVAKQCVVFNCSDGLDYIALGKFFKGLASCGAWSCFDEFNRIDLEVLSVVAQQILTIQRGINSGAETLLFEGTEIKLDPTCSVFITMNPGYAGRSELPDNLKALFRTVAMMVPDYALIAEISLYSCGFVQARPLSVKIVAVYRLCSEQLSSQHHYDYGMRAVKSKMYEPVLLQLKYPDEDENILMLRSIIDVNLPKFLNHDLPLFDGITSDLFPGIKLPEPDYDILNTNVRNNCEKMNLQCTDFFLEKIQQIYEMMIVRHGFMITGLPLGGKTSAYKTLAGALGDIAEQGLMEENRVQITVINPKAITMGQLYGCFDPVSHEWSDGVLAVSYRAFAVSNTPDRKWLIFDGPVDAIWIENMNTVLDDNKKLCLMSGEIIQLAPTTNLIFEPMDLEAASPATVSRCGMIYMEPQTLGWRPLVKSWMNLMPNTVTETYQSVITELFERFVDPMLCLVRRCLKELSPTTDSNMVRSLMNLMDCLMDEFQDEAKIAQLEEREIITWLEASTSIFFFALAWSCGGSTDENGRVKVDMLMRELISGGMSEETREIINMADLVEPPMKPYLNPIPPKGKVFDYRFVKEGSGRWVSWNEDIKESPPIPKDASFNEIIVPTVDTTRYMYLMSMLVRHEKPCLFVGPTGTGKSCYINEFLLHKLDKNIYKPNIINFSAQTTATQTQNIIMSKLDKRRKGVFGPPLNKKAIVFVDDLNMPLRETYGAQPPIELLRQWLDHWNWYDLKDTTPIKLVDLQFMGAMGPPGGGRNPITPRFLRHLNTVTINEFNDETMMTIFRSIMEWHISARGFSNEFKPCVDQVVQGTLRVYKEAMKNLLPTPAKSHYLFNLRDFSRVVQGVLLSMPETMEDPAALKRLWVHEVFRVFYDRLVDDDDRKWLFNQCREVIKENMQQNFDQLFAHLDSDSDGTVTEDDIRSLIYCDFADPKSDSKLYIEVRDLDQLRVVAEGYLEEFNNISKKPMNLVLFRFAIEHVSRIARVIKQPRSHALLVGVGGSGRQSLTRLAAHMADYDLFQVEITKSYTTNEWREDLKRILRKSTETDNHGVFLFSDTQIKQESFLEDINNLLNAGEVPNLFAIDEKQEICEKMRVIDRQRDKTKQTDGSPVALFNLFISRVRDQLHVVLAMSPIGDAFRNRLRKFPSMVNCCTIDWFQSWPEDALQAVATRFLEEIEMSEDERSGCITMCKHFHTSTRILSERFHLELERHNYVTPTSYLELINTFKVLLDKKREEVLKQKRRYEVGLEKLDSAAGQVAVMQKELTDLQPQLVIASKEVSEIMVVIERDSIEVAKVEKDITVVKSMKSPPAGVRLVMEAVCVLKGVKADRIPDPSGSGKKIEDYWGPSKKILGDMKFLEGLREYDKDNIPVAYMKTIRTKFMTNPDFDPEKIKLASTACEGLCKWVRAMDMYDKVAKVVAPKKEALKKAEGELAEAMGSLEKKRASLKEVQDKLNKLQDTLEANKAKKAELENQVDLCTKKLERAEQLIGGLGGEKDRWNQAARDLSKKYINLTGDILCSSGIIAYLGAFTSAFRHDQSKEWLQAIVEKGLPCSSDFSLVSTLGEPVKIRAWTIAGLPTDNFSIENGIIISNSRRWPLLIDPQGQANKWIKNMEKANNLHVVKLSDSDFVRTLENCIQFGTPVLLENVQEELDPILESLLLKQTFKQGGSLCIKLGDSTIEYSQDFKFYITTKLRNPHYLPETSVKVTLLNFMITPEGLQDQLLGIVVAKERPELEEEKNALILQGAENKRQLKDIEDKILEVLSSSEGNILEDETAIKVLSSSKKLANEISEKQAIAEETEKKIDSARMGYTSIAVHSTILFFSIADLANIEPMYQYSLTWFINLFGMSIENAEKSEDLKTRLQFLYDHFTYSLYCNVCMSLFEKDKLLFSFLLCVNILKHKNEVEDEEWRFLLTGGIGLDNPHSNPTTWLPSKSWDELCRLNELANFTDIRKKLIAQKEQWKTIYDSLEPHHEKLPGEWQNSLQSFQRLLVLRCIRPDKVVPAVQEFVTEKIGKKFIEPPPFDLPKAFADSYCCAPLLFVLSPGADPMAALLKFADDQGFGGAKFDSLSLGQGQGPIALKMIEKGIKEGTWVMLQNCHLAASWMPTLEKICEEFNPETTHPDFRLWLTSYPSTTFPVSILQNGVKMTNEPPKGLRFNIIRSYLSDPINDPEFFSTCNQSVNFHKMLYGLCFFHALVQERRKFGPLGWNIPYEFNETDLRISVRQLFMFLNEYEEVQYDALRYLTGECNYGGRVTDDWDRRTLLTILQKFYCPELVEQRLYFFDESQLYYVPPEGDHESYLEYTRNLPLNPSPEIFGMHPNADITKDNAETQLLFDNILLTQARASAKGGKSTDDVVDEVAADILSKLPPNFETDLALRKYPTSYKQSMNTVLVQEMVRFNRLLITVRESLSNIRKAIKGLVVMSSDLEEVVMSILKGKIPGKWMKVSYPSLKPLGSYVNDFLTRLKFLQDWYDGGPPVIFWISGFFFTQAFLTGAQQNFARKYTIPIDLLAFDYDVLEDKDYKTPPEDGVYVKGLFLEGARWDRKLKVLNESYPKVLFDTMPVMWLKPIKRSDLKDTHSYLCPVYKTSERRGTLSTTGHSTNFVIGMMIPSNKPQEHWVCRGVALLCQLDN</sequence>
<comment type="subunit">
    <text evidence="16">The dynein complex consists of at least two heavy chains and a number of intermediate and light chains.</text>
</comment>
<dbReference type="InterPro" id="IPR026983">
    <property type="entry name" value="DHC"/>
</dbReference>
<evidence type="ECO:0000256" key="4">
    <source>
        <dbReference type="ARBA" id="ARBA00022490"/>
    </source>
</evidence>
<dbReference type="GO" id="GO:0005874">
    <property type="term" value="C:microtubule"/>
    <property type="evidence" value="ECO:0007669"/>
    <property type="project" value="UniProtKB-KW"/>
</dbReference>
<dbReference type="Gene3D" id="1.10.8.720">
    <property type="entry name" value="Region D6 of dynein motor"/>
    <property type="match status" value="1"/>
</dbReference>
<keyword evidence="4" id="KW-0963">Cytoplasm</keyword>
<evidence type="ECO:0000256" key="3">
    <source>
        <dbReference type="ARBA" id="ARBA00008887"/>
    </source>
</evidence>
<evidence type="ECO:0000256" key="18">
    <source>
        <dbReference type="ARBA" id="ARBA00078543"/>
    </source>
</evidence>
<dbReference type="Pfam" id="PF12780">
    <property type="entry name" value="AAA_8"/>
    <property type="match status" value="1"/>
</dbReference>
<dbReference type="InterPro" id="IPR013602">
    <property type="entry name" value="Dynein_heavy_linker"/>
</dbReference>
<dbReference type="Gene3D" id="1.10.472.130">
    <property type="match status" value="1"/>
</dbReference>
<dbReference type="Pfam" id="PF03028">
    <property type="entry name" value="Dynein_heavy"/>
    <property type="match status" value="1"/>
</dbReference>
<dbReference type="FunFam" id="1.20.920.30:FF:000002">
    <property type="entry name" value="Dynein axonemal heavy chain 3"/>
    <property type="match status" value="1"/>
</dbReference>
<feature type="region of interest" description="Disordered" evidence="21">
    <location>
        <begin position="131"/>
        <end position="151"/>
    </location>
</feature>
<dbReference type="Gene3D" id="1.20.920.20">
    <property type="match status" value="2"/>
</dbReference>
<dbReference type="PANTHER" id="PTHR22878">
    <property type="entry name" value="DYNEIN HEAVY CHAIN 6, AXONEMAL-LIKE-RELATED"/>
    <property type="match status" value="1"/>
</dbReference>
<evidence type="ECO:0000256" key="5">
    <source>
        <dbReference type="ARBA" id="ARBA00022701"/>
    </source>
</evidence>
<organism evidence="23 24">
    <name type="scientific">Pomacea canaliculata</name>
    <name type="common">Golden apple snail</name>
    <dbReference type="NCBI Taxonomy" id="400727"/>
    <lineage>
        <taxon>Eukaryota</taxon>
        <taxon>Metazoa</taxon>
        <taxon>Spiralia</taxon>
        <taxon>Lophotrochozoa</taxon>
        <taxon>Mollusca</taxon>
        <taxon>Gastropoda</taxon>
        <taxon>Caenogastropoda</taxon>
        <taxon>Architaenioglossa</taxon>
        <taxon>Ampullarioidea</taxon>
        <taxon>Ampullariidae</taxon>
        <taxon>Pomacea</taxon>
    </lineage>
</organism>
<dbReference type="PANTHER" id="PTHR22878:SF66">
    <property type="entry name" value="DYNEIN AXONEMAL HEAVY CHAIN 7"/>
    <property type="match status" value="1"/>
</dbReference>
<dbReference type="InterPro" id="IPR004273">
    <property type="entry name" value="Dynein_heavy_D6_P-loop"/>
</dbReference>
<keyword evidence="12" id="KW-0969">Cilium</keyword>
<feature type="compositionally biased region" description="Basic and acidic residues" evidence="21">
    <location>
        <begin position="72"/>
        <end position="83"/>
    </location>
</feature>
<dbReference type="InterPro" id="IPR041228">
    <property type="entry name" value="Dynein_C"/>
</dbReference>
<dbReference type="GO" id="GO:0005858">
    <property type="term" value="C:axonemal dynein complex"/>
    <property type="evidence" value="ECO:0007669"/>
    <property type="project" value="UniProtKB-ARBA"/>
</dbReference>
<dbReference type="Pfam" id="PF12775">
    <property type="entry name" value="AAA_7"/>
    <property type="match status" value="1"/>
</dbReference>
<evidence type="ECO:0000256" key="10">
    <source>
        <dbReference type="ARBA" id="ARBA00023017"/>
    </source>
</evidence>
<evidence type="ECO:0000256" key="17">
    <source>
        <dbReference type="ARBA" id="ARBA00071816"/>
    </source>
</evidence>
<dbReference type="FunFam" id="1.20.1270.280:FF:000001">
    <property type="entry name" value="dynein heavy chain 7, axonemal"/>
    <property type="match status" value="1"/>
</dbReference>
<dbReference type="Gene3D" id="1.10.8.1220">
    <property type="match status" value="1"/>
</dbReference>
<dbReference type="Gene3D" id="1.20.1270.280">
    <property type="match status" value="1"/>
</dbReference>
<dbReference type="InterPro" id="IPR027417">
    <property type="entry name" value="P-loop_NTPase"/>
</dbReference>
<dbReference type="GO" id="GO:0051959">
    <property type="term" value="F:dynein light intermediate chain binding"/>
    <property type="evidence" value="ECO:0007669"/>
    <property type="project" value="InterPro"/>
</dbReference>
<dbReference type="InterPro" id="IPR043157">
    <property type="entry name" value="Dynein_AAA1S"/>
</dbReference>
<dbReference type="SUPFAM" id="SSF52540">
    <property type="entry name" value="P-loop containing nucleoside triphosphate hydrolases"/>
    <property type="match status" value="4"/>
</dbReference>
<dbReference type="Gene3D" id="1.10.287.2620">
    <property type="match status" value="1"/>
</dbReference>
<evidence type="ECO:0000256" key="8">
    <source>
        <dbReference type="ARBA" id="ARBA00022840"/>
    </source>
</evidence>
<dbReference type="EMBL" id="PZQS01000001">
    <property type="protein sequence ID" value="PVD37649.1"/>
    <property type="molecule type" value="Genomic_DNA"/>
</dbReference>
<reference evidence="23 24" key="1">
    <citation type="submission" date="2018-04" db="EMBL/GenBank/DDBJ databases">
        <title>The genome of golden apple snail Pomacea canaliculata provides insight into stress tolerance and invasive adaptation.</title>
        <authorList>
            <person name="Liu C."/>
            <person name="Liu B."/>
            <person name="Ren Y."/>
            <person name="Zhang Y."/>
            <person name="Wang H."/>
            <person name="Li S."/>
            <person name="Jiang F."/>
            <person name="Yin L."/>
            <person name="Zhang G."/>
            <person name="Qian W."/>
            <person name="Fan W."/>
        </authorList>
    </citation>
    <scope>NUCLEOTIDE SEQUENCE [LARGE SCALE GENOMIC DNA]</scope>
    <source>
        <strain evidence="23">SZHN2017</strain>
        <tissue evidence="23">Muscle</tissue>
    </source>
</reference>
<dbReference type="Proteomes" id="UP000245119">
    <property type="component" value="Linkage Group LG1"/>
</dbReference>
<name>A0A2T7PW58_POMCA</name>
<dbReference type="FunFam" id="3.20.180.20:FF:000003">
    <property type="entry name" value="Dynein heavy chain 12, axonemal"/>
    <property type="match status" value="1"/>
</dbReference>
<dbReference type="FunFam" id="1.20.58.1120:FF:000005">
    <property type="entry name" value="Dynein, axonemal, heavy chain 12"/>
    <property type="match status" value="1"/>
</dbReference>
<dbReference type="Gene3D" id="1.10.8.710">
    <property type="match status" value="1"/>
</dbReference>
<dbReference type="Pfam" id="PF18199">
    <property type="entry name" value="Dynein_C"/>
    <property type="match status" value="1"/>
</dbReference>
<dbReference type="Pfam" id="PF18198">
    <property type="entry name" value="AAA_lid_11"/>
    <property type="match status" value="1"/>
</dbReference>
<evidence type="ECO:0000256" key="14">
    <source>
        <dbReference type="ARBA" id="ARBA00023212"/>
    </source>
</evidence>
<dbReference type="Pfam" id="PF12777">
    <property type="entry name" value="MT"/>
    <property type="match status" value="1"/>
</dbReference>
<dbReference type="InterPro" id="IPR042228">
    <property type="entry name" value="Dynein_linker_3"/>
</dbReference>
<feature type="region of interest" description="Disordered" evidence="21">
    <location>
        <begin position="43"/>
        <end position="112"/>
    </location>
</feature>
<evidence type="ECO:0000313" key="23">
    <source>
        <dbReference type="EMBL" id="PVD37649.1"/>
    </source>
</evidence>
<dbReference type="STRING" id="400727.A0A2T7PW58"/>
<keyword evidence="8" id="KW-0067">ATP-binding</keyword>
<keyword evidence="10" id="KW-0243">Dynein</keyword>
<dbReference type="FunFam" id="3.10.490.20:FF:000001">
    <property type="entry name" value="dynein heavy chain 7, axonemal"/>
    <property type="match status" value="1"/>
</dbReference>
<dbReference type="GO" id="GO:0005524">
    <property type="term" value="F:ATP binding"/>
    <property type="evidence" value="ECO:0007669"/>
    <property type="project" value="UniProtKB-KW"/>
</dbReference>
<feature type="domain" description="EF-hand" evidence="22">
    <location>
        <begin position="2201"/>
        <end position="2236"/>
    </location>
</feature>
<evidence type="ECO:0000256" key="1">
    <source>
        <dbReference type="ARBA" id="ARBA00004230"/>
    </source>
</evidence>
<dbReference type="PROSITE" id="PS00018">
    <property type="entry name" value="EF_HAND_1"/>
    <property type="match status" value="1"/>
</dbReference>
<dbReference type="InterPro" id="IPR035706">
    <property type="entry name" value="AAA_9"/>
</dbReference>
<evidence type="ECO:0000256" key="16">
    <source>
        <dbReference type="ARBA" id="ARBA00062885"/>
    </source>
</evidence>
<evidence type="ECO:0000256" key="7">
    <source>
        <dbReference type="ARBA" id="ARBA00022741"/>
    </source>
</evidence>
<keyword evidence="15" id="KW-0966">Cell projection</keyword>
<dbReference type="InterPro" id="IPR043160">
    <property type="entry name" value="Dynein_C_barrel"/>
</dbReference>
<dbReference type="Pfam" id="PF08393">
    <property type="entry name" value="DHC_N2"/>
    <property type="match status" value="1"/>
</dbReference>
<keyword evidence="6" id="KW-0677">Repeat</keyword>
<dbReference type="Pfam" id="PF17857">
    <property type="entry name" value="AAA_lid_1"/>
    <property type="match status" value="1"/>
</dbReference>
<dbReference type="FunFam" id="3.40.50.300:FF:000223">
    <property type="entry name" value="Dynein heavy chain 3, axonemal"/>
    <property type="match status" value="1"/>
</dbReference>
<dbReference type="InterPro" id="IPR041658">
    <property type="entry name" value="AAA_lid_11"/>
</dbReference>
<evidence type="ECO:0000259" key="22">
    <source>
        <dbReference type="PROSITE" id="PS50222"/>
    </source>
</evidence>
<dbReference type="GO" id="GO:0045505">
    <property type="term" value="F:dynein intermediate chain binding"/>
    <property type="evidence" value="ECO:0007669"/>
    <property type="project" value="InterPro"/>
</dbReference>
<dbReference type="Gene3D" id="1.20.920.30">
    <property type="match status" value="1"/>
</dbReference>
<dbReference type="Gene3D" id="1.20.140.100">
    <property type="entry name" value="Dynein heavy chain, N-terminal domain 2"/>
    <property type="match status" value="1"/>
</dbReference>
<keyword evidence="7" id="KW-0547">Nucleotide-binding</keyword>
<evidence type="ECO:0000256" key="9">
    <source>
        <dbReference type="ARBA" id="ARBA00022846"/>
    </source>
</evidence>
<evidence type="ECO:0000256" key="6">
    <source>
        <dbReference type="ARBA" id="ARBA00022737"/>
    </source>
</evidence>
<dbReference type="InterPro" id="IPR041589">
    <property type="entry name" value="DNAH3_AAA_lid_1"/>
</dbReference>
<dbReference type="FunFam" id="3.40.50.300:FF:000044">
    <property type="entry name" value="Dynein heavy chain 5, axonemal"/>
    <property type="match status" value="1"/>
</dbReference>
<dbReference type="FunFam" id="1.10.8.720:FF:000001">
    <property type="entry name" value="dynein heavy chain 7, axonemal"/>
    <property type="match status" value="1"/>
</dbReference>
<dbReference type="FunFam" id="1.20.140.100:FF:000004">
    <property type="entry name" value="Dynein axonemal heavy chain 6"/>
    <property type="match status" value="1"/>
</dbReference>
<feature type="compositionally biased region" description="Polar residues" evidence="21">
    <location>
        <begin position="95"/>
        <end position="106"/>
    </location>
</feature>
<evidence type="ECO:0000256" key="11">
    <source>
        <dbReference type="ARBA" id="ARBA00023054"/>
    </source>
</evidence>
<dbReference type="Gene3D" id="6.10.140.1060">
    <property type="match status" value="1"/>
</dbReference>
<keyword evidence="5" id="KW-0493">Microtubule</keyword>
<accession>A0A2T7PW58</accession>
<dbReference type="FunFam" id="1.20.920.20:FF:000001">
    <property type="entry name" value="dynein heavy chain 2, axonemal"/>
    <property type="match status" value="1"/>
</dbReference>
<dbReference type="FunFam" id="1.10.8.710:FF:000004">
    <property type="entry name" value="Dynein axonemal heavy chain 6"/>
    <property type="match status" value="1"/>
</dbReference>
<protein>
    <recommendedName>
        <fullName evidence="17">Dynein axonemal heavy chain 7</fullName>
    </recommendedName>
    <alternativeName>
        <fullName evidence="19">Axonemal beta dynein heavy chain 7</fullName>
    </alternativeName>
    <alternativeName>
        <fullName evidence="18">Ciliary dynein heavy chain 7</fullName>
    </alternativeName>
</protein>
<dbReference type="Pfam" id="PF12774">
    <property type="entry name" value="AAA_6"/>
    <property type="match status" value="1"/>
</dbReference>
<keyword evidence="11 20" id="KW-0175">Coiled coil</keyword>
<dbReference type="InterPro" id="IPR024317">
    <property type="entry name" value="Dynein_heavy_chain_D4_dom"/>
</dbReference>
<keyword evidence="13" id="KW-0505">Motor protein</keyword>
<dbReference type="InterPro" id="IPR041466">
    <property type="entry name" value="Dynein_AAA5_ext"/>
</dbReference>
<dbReference type="InterPro" id="IPR042219">
    <property type="entry name" value="AAA_lid_11_sf"/>
</dbReference>
<dbReference type="InterPro" id="IPR035699">
    <property type="entry name" value="AAA_6"/>
</dbReference>
<evidence type="ECO:0000256" key="21">
    <source>
        <dbReference type="SAM" id="MobiDB-lite"/>
    </source>
</evidence>
<comment type="caution">
    <text evidence="23">The sequence shown here is derived from an EMBL/GenBank/DDBJ whole genome shotgun (WGS) entry which is preliminary data.</text>
</comment>
<dbReference type="GO" id="GO:0031514">
    <property type="term" value="C:motile cilium"/>
    <property type="evidence" value="ECO:0007669"/>
    <property type="project" value="UniProtKB-SubCell"/>
</dbReference>